<keyword evidence="3" id="KW-0732">Signal</keyword>
<accession>A0AAV1IUB5</accession>
<dbReference type="Proteomes" id="UP001497472">
    <property type="component" value="Unassembled WGS sequence"/>
</dbReference>
<gene>
    <name evidence="5" type="ORF">LNINA_LOCUS733</name>
</gene>
<dbReference type="InterPro" id="IPR002656">
    <property type="entry name" value="Acyl_transf_3_dom"/>
</dbReference>
<feature type="transmembrane region" description="Helical" evidence="2">
    <location>
        <begin position="590"/>
        <end position="612"/>
    </location>
</feature>
<feature type="domain" description="Acyltransferase 3" evidence="4">
    <location>
        <begin position="256"/>
        <end position="640"/>
    </location>
</feature>
<evidence type="ECO:0000259" key="4">
    <source>
        <dbReference type="Pfam" id="PF01757"/>
    </source>
</evidence>
<feature type="transmembrane region" description="Helical" evidence="2">
    <location>
        <begin position="404"/>
        <end position="424"/>
    </location>
</feature>
<feature type="transmembrane region" description="Helical" evidence="2">
    <location>
        <begin position="341"/>
        <end position="359"/>
    </location>
</feature>
<dbReference type="PANTHER" id="PTHR11161:SF0">
    <property type="entry name" value="O-ACYLTRANSFERASE LIKE PROTEIN"/>
    <property type="match status" value="1"/>
</dbReference>
<feature type="transmembrane region" description="Helical" evidence="2">
    <location>
        <begin position="194"/>
        <end position="213"/>
    </location>
</feature>
<feature type="transmembrane region" description="Helical" evidence="2">
    <location>
        <begin position="475"/>
        <end position="496"/>
    </location>
</feature>
<feature type="transmembrane region" description="Helical" evidence="2">
    <location>
        <begin position="553"/>
        <end position="578"/>
    </location>
</feature>
<protein>
    <recommendedName>
        <fullName evidence="4">Acyltransferase 3 domain-containing protein</fullName>
    </recommendedName>
</protein>
<feature type="transmembrane region" description="Helical" evidence="2">
    <location>
        <begin position="624"/>
        <end position="652"/>
    </location>
</feature>
<feature type="compositionally biased region" description="Polar residues" evidence="1">
    <location>
        <begin position="672"/>
        <end position="682"/>
    </location>
</feature>
<evidence type="ECO:0000313" key="5">
    <source>
        <dbReference type="EMBL" id="CAK1540699.1"/>
    </source>
</evidence>
<feature type="signal peptide" evidence="3">
    <location>
        <begin position="1"/>
        <end position="19"/>
    </location>
</feature>
<name>A0AAV1IUB5_9NEOP</name>
<dbReference type="GO" id="GO:0016747">
    <property type="term" value="F:acyltransferase activity, transferring groups other than amino-acyl groups"/>
    <property type="evidence" value="ECO:0007669"/>
    <property type="project" value="InterPro"/>
</dbReference>
<evidence type="ECO:0000256" key="2">
    <source>
        <dbReference type="SAM" id="Phobius"/>
    </source>
</evidence>
<evidence type="ECO:0000256" key="3">
    <source>
        <dbReference type="SAM" id="SignalP"/>
    </source>
</evidence>
<keyword evidence="6" id="KW-1185">Reference proteome</keyword>
<feature type="transmembrane region" description="Helical" evidence="2">
    <location>
        <begin position="431"/>
        <end position="455"/>
    </location>
</feature>
<feature type="region of interest" description="Disordered" evidence="1">
    <location>
        <begin position="655"/>
        <end position="682"/>
    </location>
</feature>
<feature type="chain" id="PRO_5043976412" description="Acyltransferase 3 domain-containing protein" evidence="3">
    <location>
        <begin position="20"/>
        <end position="682"/>
    </location>
</feature>
<keyword evidence="2" id="KW-0472">Membrane</keyword>
<keyword evidence="2" id="KW-0812">Transmembrane</keyword>
<feature type="transmembrane region" description="Helical" evidence="2">
    <location>
        <begin position="297"/>
        <end position="321"/>
    </location>
</feature>
<evidence type="ECO:0000313" key="6">
    <source>
        <dbReference type="Proteomes" id="UP001497472"/>
    </source>
</evidence>
<keyword evidence="2" id="KW-1133">Transmembrane helix</keyword>
<dbReference type="Pfam" id="PF01757">
    <property type="entry name" value="Acyl_transf_3"/>
    <property type="match status" value="1"/>
</dbReference>
<dbReference type="PANTHER" id="PTHR11161">
    <property type="entry name" value="O-ACYLTRANSFERASE"/>
    <property type="match status" value="1"/>
</dbReference>
<proteinExistence type="predicted"/>
<dbReference type="EMBL" id="CAVLEF010000001">
    <property type="protein sequence ID" value="CAK1540699.1"/>
    <property type="molecule type" value="Genomic_DNA"/>
</dbReference>
<dbReference type="InterPro" id="IPR052728">
    <property type="entry name" value="O2_lipid_transport_reg"/>
</dbReference>
<evidence type="ECO:0000256" key="1">
    <source>
        <dbReference type="SAM" id="MobiDB-lite"/>
    </source>
</evidence>
<feature type="transmembrane region" description="Helical" evidence="2">
    <location>
        <begin position="259"/>
        <end position="277"/>
    </location>
</feature>
<organism evidence="5 6">
    <name type="scientific">Leptosia nina</name>
    <dbReference type="NCBI Taxonomy" id="320188"/>
    <lineage>
        <taxon>Eukaryota</taxon>
        <taxon>Metazoa</taxon>
        <taxon>Ecdysozoa</taxon>
        <taxon>Arthropoda</taxon>
        <taxon>Hexapoda</taxon>
        <taxon>Insecta</taxon>
        <taxon>Pterygota</taxon>
        <taxon>Neoptera</taxon>
        <taxon>Endopterygota</taxon>
        <taxon>Lepidoptera</taxon>
        <taxon>Glossata</taxon>
        <taxon>Ditrysia</taxon>
        <taxon>Papilionoidea</taxon>
        <taxon>Pieridae</taxon>
        <taxon>Pierinae</taxon>
        <taxon>Leptosia</taxon>
    </lineage>
</organism>
<comment type="caution">
    <text evidence="5">The sequence shown here is derived from an EMBL/GenBank/DDBJ whole genome shotgun (WGS) entry which is preliminary data.</text>
</comment>
<sequence length="682" mass="77288">MSTSTIVGLVLILVQNVNSQLGAPDTIPDVFDFDLYERVLDPELCRSQVEYMKTENQLLLLKFQDVSFKIPTGFLSNVNTNDFVQVPVNQEIRLPFIEGSNGVLSGELLADELRKTGRDPELVLRSAGQRADNSNLGSVLDNLTLRLGMCMPQTCTTEEWVTRLVNFNVSVFGFKYEEEYCRLPNDKRWVAADYVAIVVFSFIAVLTVLSTCYDLHSTFTLKIDPKKISPLYKSFSVYTNTRRLVTFAPNPNALDCLDGLRAISIMWVILGHTFSMYNVFANLLDVFDFLVSRGATFIQSGVFAVDTFLTMAGILLVYTTVGKMTSRSLLKTIHLFYLNRIMRLFPLLGAIVLLEASVFHRVADGPYWLTVARNVERCRNWWWSTLLYVQNYVNPNDICIQHSWYLAIDMQLHIISPLILVWVFSGKRSYAWSALIGSILAFLVSGTVFNFFFNLPSSNASIVRLAEQADYMDKFYQNTLTRGSPFLFGMAMGYLLNITKGKKIKIHLAVVLAAWVIAIAMFGTVFYITYEVLQLDWNNQLADNLYNSFARPLWAIALCWLVFACVHGYGGPINWFLCLQFWKIPARISYAMYLFHYSFMFIAAGAQLRPIYFSVAQSLFDYLAHLFLATMAAFVVTVLIDAPFSTLTKLLLGGGAKRPRRPPPPVDKVANDIQQENGNTRI</sequence>
<reference evidence="5 6" key="1">
    <citation type="submission" date="2023-11" db="EMBL/GenBank/DDBJ databases">
        <authorList>
            <person name="Okamura Y."/>
        </authorList>
    </citation>
    <scope>NUCLEOTIDE SEQUENCE [LARGE SCALE GENOMIC DNA]</scope>
</reference>
<dbReference type="AlphaFoldDB" id="A0AAV1IUB5"/>
<feature type="transmembrane region" description="Helical" evidence="2">
    <location>
        <begin position="508"/>
        <end position="533"/>
    </location>
</feature>